<feature type="compositionally biased region" description="Basic residues" evidence="1">
    <location>
        <begin position="109"/>
        <end position="119"/>
    </location>
</feature>
<dbReference type="GO" id="GO:0004854">
    <property type="term" value="F:xanthine dehydrogenase activity"/>
    <property type="evidence" value="ECO:0007669"/>
    <property type="project" value="UniProtKB-EC"/>
</dbReference>
<feature type="compositionally biased region" description="Basic residues" evidence="1">
    <location>
        <begin position="150"/>
        <end position="159"/>
    </location>
</feature>
<keyword evidence="2" id="KW-0560">Oxidoreductase</keyword>
<dbReference type="EMBL" id="CADCVO010000529">
    <property type="protein sequence ID" value="CAA9520146.1"/>
    <property type="molecule type" value="Genomic_DNA"/>
</dbReference>
<dbReference type="EC" id="1.17.1.4" evidence="2"/>
<proteinExistence type="predicted"/>
<dbReference type="AlphaFoldDB" id="A0A6J4TD11"/>
<feature type="region of interest" description="Disordered" evidence="1">
    <location>
        <begin position="1"/>
        <end position="159"/>
    </location>
</feature>
<reference evidence="2" key="1">
    <citation type="submission" date="2020-02" db="EMBL/GenBank/DDBJ databases">
        <authorList>
            <person name="Meier V. D."/>
        </authorList>
    </citation>
    <scope>NUCLEOTIDE SEQUENCE</scope>
    <source>
        <strain evidence="2">AVDCRST_MAG13</strain>
    </source>
</reference>
<feature type="compositionally biased region" description="Basic residues" evidence="1">
    <location>
        <begin position="40"/>
        <end position="70"/>
    </location>
</feature>
<evidence type="ECO:0000256" key="1">
    <source>
        <dbReference type="SAM" id="MobiDB-lite"/>
    </source>
</evidence>
<accession>A0A6J4TD11</accession>
<organism evidence="2">
    <name type="scientific">uncultured Solirubrobacteraceae bacterium</name>
    <dbReference type="NCBI Taxonomy" id="1162706"/>
    <lineage>
        <taxon>Bacteria</taxon>
        <taxon>Bacillati</taxon>
        <taxon>Actinomycetota</taxon>
        <taxon>Thermoleophilia</taxon>
        <taxon>Solirubrobacterales</taxon>
        <taxon>Solirubrobacteraceae</taxon>
        <taxon>environmental samples</taxon>
    </lineage>
</organism>
<gene>
    <name evidence="2" type="ORF">AVDCRST_MAG13-3322</name>
</gene>
<evidence type="ECO:0000313" key="2">
    <source>
        <dbReference type="EMBL" id="CAA9520146.1"/>
    </source>
</evidence>
<feature type="non-terminal residue" evidence="2">
    <location>
        <position position="1"/>
    </location>
</feature>
<sequence length="159" mass="17206">EGPPDGGRDPPRDGRPHGRDAPERAARAPGDRVGQERVRARPLRLVHRRGGRGARVRLPRPGRPGRRGRDRHGGGDRRTGRRAHRPAGGLPRGRRGAVRVLHAGDAPRRPRPARARARAVPRAGPRGARGQPLPLHGLPEDRRRGAPGGRARRGGRGAM</sequence>
<protein>
    <submittedName>
        <fullName evidence="2">Xanthine dehydrogenase iron-sulfur subunit</fullName>
        <ecNumber evidence="2">1.17.1.4</ecNumber>
    </submittedName>
</protein>
<feature type="non-terminal residue" evidence="2">
    <location>
        <position position="159"/>
    </location>
</feature>
<feature type="compositionally biased region" description="Basic and acidic residues" evidence="1">
    <location>
        <begin position="1"/>
        <end position="39"/>
    </location>
</feature>
<name>A0A6J4TD11_9ACTN</name>
<feature type="compositionally biased region" description="Low complexity" evidence="1">
    <location>
        <begin position="120"/>
        <end position="130"/>
    </location>
</feature>